<organism evidence="2 3">
    <name type="scientific">Nocardiopsis mwathae</name>
    <dbReference type="NCBI Taxonomy" id="1472723"/>
    <lineage>
        <taxon>Bacteria</taxon>
        <taxon>Bacillati</taxon>
        <taxon>Actinomycetota</taxon>
        <taxon>Actinomycetes</taxon>
        <taxon>Streptosporangiales</taxon>
        <taxon>Nocardiopsidaceae</taxon>
        <taxon>Nocardiopsis</taxon>
    </lineage>
</organism>
<dbReference type="GO" id="GO:0003677">
    <property type="term" value="F:DNA binding"/>
    <property type="evidence" value="ECO:0007669"/>
    <property type="project" value="InterPro"/>
</dbReference>
<evidence type="ECO:0000313" key="3">
    <source>
        <dbReference type="Proteomes" id="UP000546642"/>
    </source>
</evidence>
<dbReference type="Pfam" id="PF19054">
    <property type="entry name" value="DUF5753"/>
    <property type="match status" value="1"/>
</dbReference>
<dbReference type="SUPFAM" id="SSF47413">
    <property type="entry name" value="lambda repressor-like DNA-binding domains"/>
    <property type="match status" value="1"/>
</dbReference>
<evidence type="ECO:0000259" key="1">
    <source>
        <dbReference type="PROSITE" id="PS50943"/>
    </source>
</evidence>
<feature type="domain" description="HTH cro/C1-type" evidence="1">
    <location>
        <begin position="16"/>
        <end position="69"/>
    </location>
</feature>
<dbReference type="SMART" id="SM00530">
    <property type="entry name" value="HTH_XRE"/>
    <property type="match status" value="1"/>
</dbReference>
<dbReference type="RefSeq" id="WP_184074795.1">
    <property type="nucleotide sequence ID" value="NZ_JACHDS010000001.1"/>
</dbReference>
<dbReference type="PROSITE" id="PS50943">
    <property type="entry name" value="HTH_CROC1"/>
    <property type="match status" value="1"/>
</dbReference>
<dbReference type="Pfam" id="PF13560">
    <property type="entry name" value="HTH_31"/>
    <property type="match status" value="1"/>
</dbReference>
<evidence type="ECO:0000313" key="2">
    <source>
        <dbReference type="EMBL" id="MBB6171541.1"/>
    </source>
</evidence>
<dbReference type="AlphaFoldDB" id="A0A7W9YHC2"/>
<dbReference type="Proteomes" id="UP000546642">
    <property type="component" value="Unassembled WGS sequence"/>
</dbReference>
<comment type="caution">
    <text evidence="2">The sequence shown here is derived from an EMBL/GenBank/DDBJ whole genome shotgun (WGS) entry which is preliminary data.</text>
</comment>
<protein>
    <submittedName>
        <fullName evidence="2">Transcriptional regulator with XRE-family HTH domain</fullName>
    </submittedName>
</protein>
<reference evidence="2 3" key="1">
    <citation type="submission" date="2020-08" db="EMBL/GenBank/DDBJ databases">
        <title>Sequencing the genomes of 1000 actinobacteria strains.</title>
        <authorList>
            <person name="Klenk H.-P."/>
        </authorList>
    </citation>
    <scope>NUCLEOTIDE SEQUENCE [LARGE SCALE GENOMIC DNA]</scope>
    <source>
        <strain evidence="2 3">DSM 46659</strain>
    </source>
</reference>
<sequence length="270" mass="30700">MAETVRSGWDEWGKRLRKLRRLAGRTQGEVAGELLVSRQQIGKLEIGTRTPSREQAVTLDEYLCTGGVLTQFWEQICEVRDIPDEWKHFISLERAANVIRERASEAIPGLLQSPLYIRTIYRRHEPGAPDEHIEEKVAARASRLDALHRSPTLYFVIDERTLRQVIGSPEIMVDQLDHLLSLSVRPLIHISVVPQFAPGRPLIQGAFRVMTLEASRQVAHVEHCFGETVVSKPQQIQQLLTWFGDLQAEALPPSASIELMKQIRKEHSNV</sequence>
<dbReference type="Gene3D" id="1.10.260.40">
    <property type="entry name" value="lambda repressor-like DNA-binding domains"/>
    <property type="match status" value="1"/>
</dbReference>
<keyword evidence="3" id="KW-1185">Reference proteome</keyword>
<dbReference type="InterPro" id="IPR043917">
    <property type="entry name" value="DUF5753"/>
</dbReference>
<proteinExistence type="predicted"/>
<dbReference type="CDD" id="cd00093">
    <property type="entry name" value="HTH_XRE"/>
    <property type="match status" value="1"/>
</dbReference>
<dbReference type="InterPro" id="IPR001387">
    <property type="entry name" value="Cro/C1-type_HTH"/>
</dbReference>
<dbReference type="InterPro" id="IPR010982">
    <property type="entry name" value="Lambda_DNA-bd_dom_sf"/>
</dbReference>
<accession>A0A7W9YHC2</accession>
<gene>
    <name evidence="2" type="ORF">HNR23_001601</name>
</gene>
<name>A0A7W9YHC2_9ACTN</name>
<dbReference type="EMBL" id="JACHDS010000001">
    <property type="protein sequence ID" value="MBB6171541.1"/>
    <property type="molecule type" value="Genomic_DNA"/>
</dbReference>